<dbReference type="Pfam" id="PF00672">
    <property type="entry name" value="HAMP"/>
    <property type="match status" value="1"/>
</dbReference>
<evidence type="ECO:0000256" key="7">
    <source>
        <dbReference type="ARBA" id="ARBA00023012"/>
    </source>
</evidence>
<evidence type="ECO:0000256" key="2">
    <source>
        <dbReference type="ARBA" id="ARBA00004370"/>
    </source>
</evidence>
<feature type="transmembrane region" description="Helical" evidence="9">
    <location>
        <begin position="207"/>
        <end position="227"/>
    </location>
</feature>
<dbReference type="InterPro" id="IPR003594">
    <property type="entry name" value="HATPase_dom"/>
</dbReference>
<keyword evidence="7" id="KW-0902">Two-component regulatory system</keyword>
<keyword evidence="13" id="KW-1185">Reference proteome</keyword>
<accession>A0A926VC66</accession>
<evidence type="ECO:0000256" key="5">
    <source>
        <dbReference type="ARBA" id="ARBA00022679"/>
    </source>
</evidence>
<dbReference type="InterPro" id="IPR036097">
    <property type="entry name" value="HisK_dim/P_sf"/>
</dbReference>
<gene>
    <name evidence="12" type="ORF">H6G03_08515</name>
</gene>
<dbReference type="InterPro" id="IPR003660">
    <property type="entry name" value="HAMP_dom"/>
</dbReference>
<comment type="catalytic activity">
    <reaction evidence="1">
        <text>ATP + protein L-histidine = ADP + protein N-phospho-L-histidine.</text>
        <dbReference type="EC" id="2.7.13.3"/>
    </reaction>
</comment>
<feature type="coiled-coil region" evidence="8">
    <location>
        <begin position="270"/>
        <end position="297"/>
    </location>
</feature>
<keyword evidence="8" id="KW-0175">Coiled coil</keyword>
<dbReference type="Pfam" id="PF02518">
    <property type="entry name" value="HATPase_c"/>
    <property type="match status" value="1"/>
</dbReference>
<evidence type="ECO:0000259" key="11">
    <source>
        <dbReference type="PROSITE" id="PS50885"/>
    </source>
</evidence>
<dbReference type="CDD" id="cd06225">
    <property type="entry name" value="HAMP"/>
    <property type="match status" value="1"/>
</dbReference>
<dbReference type="AlphaFoldDB" id="A0A926VC66"/>
<dbReference type="Gene3D" id="1.10.287.130">
    <property type="match status" value="1"/>
</dbReference>
<evidence type="ECO:0000313" key="12">
    <source>
        <dbReference type="EMBL" id="MBD2181142.1"/>
    </source>
</evidence>
<organism evidence="12 13">
    <name type="scientific">Aerosakkonema funiforme FACHB-1375</name>
    <dbReference type="NCBI Taxonomy" id="2949571"/>
    <lineage>
        <taxon>Bacteria</taxon>
        <taxon>Bacillati</taxon>
        <taxon>Cyanobacteriota</taxon>
        <taxon>Cyanophyceae</taxon>
        <taxon>Oscillatoriophycideae</taxon>
        <taxon>Aerosakkonematales</taxon>
        <taxon>Aerosakkonemataceae</taxon>
        <taxon>Aerosakkonema</taxon>
    </lineage>
</organism>
<name>A0A926VC66_9CYAN</name>
<dbReference type="InterPro" id="IPR036890">
    <property type="entry name" value="HATPase_C_sf"/>
</dbReference>
<feature type="domain" description="Histidine kinase" evidence="10">
    <location>
        <begin position="306"/>
        <end position="550"/>
    </location>
</feature>
<dbReference type="EC" id="2.7.13.3" evidence="3"/>
<dbReference type="EMBL" id="JACJPW010000016">
    <property type="protein sequence ID" value="MBD2181142.1"/>
    <property type="molecule type" value="Genomic_DNA"/>
</dbReference>
<evidence type="ECO:0000256" key="3">
    <source>
        <dbReference type="ARBA" id="ARBA00012438"/>
    </source>
</evidence>
<dbReference type="Proteomes" id="UP000641646">
    <property type="component" value="Unassembled WGS sequence"/>
</dbReference>
<protein>
    <recommendedName>
        <fullName evidence="3">histidine kinase</fullName>
        <ecNumber evidence="3">2.7.13.3</ecNumber>
    </recommendedName>
</protein>
<dbReference type="RefSeq" id="WP_190463903.1">
    <property type="nucleotide sequence ID" value="NZ_JACJPW010000016.1"/>
</dbReference>
<evidence type="ECO:0000256" key="1">
    <source>
        <dbReference type="ARBA" id="ARBA00000085"/>
    </source>
</evidence>
<dbReference type="Gene3D" id="6.10.340.10">
    <property type="match status" value="1"/>
</dbReference>
<keyword evidence="9" id="KW-0472">Membrane</keyword>
<dbReference type="PANTHER" id="PTHR43065">
    <property type="entry name" value="SENSOR HISTIDINE KINASE"/>
    <property type="match status" value="1"/>
</dbReference>
<dbReference type="PANTHER" id="PTHR43065:SF50">
    <property type="entry name" value="HISTIDINE KINASE"/>
    <property type="match status" value="1"/>
</dbReference>
<proteinExistence type="predicted"/>
<dbReference type="GO" id="GO:0016020">
    <property type="term" value="C:membrane"/>
    <property type="evidence" value="ECO:0007669"/>
    <property type="project" value="UniProtKB-SubCell"/>
</dbReference>
<keyword evidence="5" id="KW-0808">Transferase</keyword>
<evidence type="ECO:0000256" key="9">
    <source>
        <dbReference type="SAM" id="Phobius"/>
    </source>
</evidence>
<feature type="domain" description="HAMP" evidence="11">
    <location>
        <begin position="229"/>
        <end position="282"/>
    </location>
</feature>
<dbReference type="CDD" id="cd00082">
    <property type="entry name" value="HisKA"/>
    <property type="match status" value="1"/>
</dbReference>
<keyword evidence="4" id="KW-0597">Phosphoprotein</keyword>
<dbReference type="SMART" id="SM00388">
    <property type="entry name" value="HisKA"/>
    <property type="match status" value="1"/>
</dbReference>
<comment type="subcellular location">
    <subcellularLocation>
        <location evidence="2">Membrane</location>
    </subcellularLocation>
</comment>
<keyword evidence="9" id="KW-1133">Transmembrane helix</keyword>
<dbReference type="SMART" id="SM00304">
    <property type="entry name" value="HAMP"/>
    <property type="match status" value="1"/>
</dbReference>
<dbReference type="InterPro" id="IPR005467">
    <property type="entry name" value="His_kinase_dom"/>
</dbReference>
<dbReference type="PRINTS" id="PR00344">
    <property type="entry name" value="BCTRLSENSOR"/>
</dbReference>
<evidence type="ECO:0000256" key="6">
    <source>
        <dbReference type="ARBA" id="ARBA00022777"/>
    </source>
</evidence>
<comment type="caution">
    <text evidence="12">The sequence shown here is derived from an EMBL/GenBank/DDBJ whole genome shotgun (WGS) entry which is preliminary data.</text>
</comment>
<dbReference type="SUPFAM" id="SSF55874">
    <property type="entry name" value="ATPase domain of HSP90 chaperone/DNA topoisomerase II/histidine kinase"/>
    <property type="match status" value="1"/>
</dbReference>
<dbReference type="SMART" id="SM00387">
    <property type="entry name" value="HATPase_c"/>
    <property type="match status" value="1"/>
</dbReference>
<dbReference type="Gene3D" id="3.30.565.10">
    <property type="entry name" value="Histidine kinase-like ATPase, C-terminal domain"/>
    <property type="match status" value="1"/>
</dbReference>
<reference evidence="12" key="2">
    <citation type="submission" date="2020-08" db="EMBL/GenBank/DDBJ databases">
        <authorList>
            <person name="Chen M."/>
            <person name="Teng W."/>
            <person name="Zhao L."/>
            <person name="Hu C."/>
            <person name="Zhou Y."/>
            <person name="Han B."/>
            <person name="Song L."/>
            <person name="Shu W."/>
        </authorList>
    </citation>
    <scope>NUCLEOTIDE SEQUENCE</scope>
    <source>
        <strain evidence="12">FACHB-1375</strain>
    </source>
</reference>
<dbReference type="GO" id="GO:0000155">
    <property type="term" value="F:phosphorelay sensor kinase activity"/>
    <property type="evidence" value="ECO:0007669"/>
    <property type="project" value="InterPro"/>
</dbReference>
<dbReference type="PROSITE" id="PS50109">
    <property type="entry name" value="HIS_KIN"/>
    <property type="match status" value="1"/>
</dbReference>
<dbReference type="InterPro" id="IPR004358">
    <property type="entry name" value="Sig_transdc_His_kin-like_C"/>
</dbReference>
<keyword evidence="9" id="KW-0812">Transmembrane</keyword>
<evidence type="ECO:0000313" key="13">
    <source>
        <dbReference type="Proteomes" id="UP000641646"/>
    </source>
</evidence>
<dbReference type="PROSITE" id="PS50885">
    <property type="entry name" value="HAMP"/>
    <property type="match status" value="1"/>
</dbReference>
<dbReference type="SUPFAM" id="SSF47384">
    <property type="entry name" value="Homodimeric domain of signal transducing histidine kinase"/>
    <property type="match status" value="1"/>
</dbReference>
<dbReference type="SUPFAM" id="SSF158472">
    <property type="entry name" value="HAMP domain-like"/>
    <property type="match status" value="1"/>
</dbReference>
<keyword evidence="6 12" id="KW-0418">Kinase</keyword>
<dbReference type="InterPro" id="IPR003661">
    <property type="entry name" value="HisK_dim/P_dom"/>
</dbReference>
<sequence length="563" mass="63516">MSIRHKIGCGYALAICIALLGTTAGFCIEKYFQAQAKEQLLQVHQQTYILKDLQDAVLQAKAYQQQMLFMVTFPEKYVNVYENTPPKLGNLNFRKHQILPGISSDTLTGIQKIGSEAQITELIQNYTYTVERYYQQLEELSSRFYRNALQPQQAEEMQMAMIKFINSDIAKQFNKFAEELSALNKKLYALEEKEFVEYQQAENIGNIILVSSLLLSAAIAGVIAIYISWAIARPLEFTTAVARRVTETGNFKLIAPVTAKDEVGQLATSLNQLIQRVAVYTEELKHAQAQLIQTEKMSSLGQMVAGIAHEINNPVNFIYGNISYLDNYTQELLDLLELYQQEFPQPTAEIKKQLEASDLEFIAQDLPKILNSMQAGAERIQELVLSLRNFSRLDESELKKVDLHEGIESTLMILNERLKGKIAVDKDYDKLPPIECYPAQLNQVFFNIINNAIDALHSCEEQTNKQITIKTDKVWSSEIRVSITDNGCGIPLEIQNKIFDPFFTTKPVGQGTGLGLAISYKIIEKHGGKIQVCSQPGKGTELAIFLPIEQSFCPLLKSAWMRA</sequence>
<evidence type="ECO:0000256" key="4">
    <source>
        <dbReference type="ARBA" id="ARBA00022553"/>
    </source>
</evidence>
<evidence type="ECO:0000259" key="10">
    <source>
        <dbReference type="PROSITE" id="PS50109"/>
    </source>
</evidence>
<evidence type="ECO:0000256" key="8">
    <source>
        <dbReference type="SAM" id="Coils"/>
    </source>
</evidence>
<reference evidence="12" key="1">
    <citation type="journal article" date="2015" name="ISME J.">
        <title>Draft Genome Sequence of Streptomyces incarnatus NRRL8089, which Produces the Nucleoside Antibiotic Sinefungin.</title>
        <authorList>
            <person name="Oshima K."/>
            <person name="Hattori M."/>
            <person name="Shimizu H."/>
            <person name="Fukuda K."/>
            <person name="Nemoto M."/>
            <person name="Inagaki K."/>
            <person name="Tamura T."/>
        </authorList>
    </citation>
    <scope>NUCLEOTIDE SEQUENCE</scope>
    <source>
        <strain evidence="12">FACHB-1375</strain>
    </source>
</reference>